<dbReference type="Pfam" id="PF09394">
    <property type="entry name" value="Inhibitor_I42"/>
    <property type="match status" value="1"/>
</dbReference>
<dbReference type="GO" id="GO:0004869">
    <property type="term" value="F:cysteine-type endopeptidase inhibitor activity"/>
    <property type="evidence" value="ECO:0007669"/>
    <property type="project" value="UniProtKB-KW"/>
</dbReference>
<dbReference type="InterPro" id="IPR052781">
    <property type="entry name" value="Cys_protease_inhibitor_I42"/>
</dbReference>
<keyword evidence="6" id="KW-1185">Reference proteome</keyword>
<evidence type="ECO:0000313" key="5">
    <source>
        <dbReference type="EMBL" id="MCD1295615.1"/>
    </source>
</evidence>
<gene>
    <name evidence="5" type="ORF">CUJ83_11455</name>
</gene>
<proteinExistence type="predicted"/>
<evidence type="ECO:0000256" key="1">
    <source>
        <dbReference type="ARBA" id="ARBA00022690"/>
    </source>
</evidence>
<keyword evidence="3" id="KW-0472">Membrane</keyword>
<dbReference type="InterPro" id="IPR036331">
    <property type="entry name" value="Chagasin-like_sf"/>
</dbReference>
<dbReference type="InterPro" id="IPR018990">
    <property type="entry name" value="Prot_inh_I42_chagasin"/>
</dbReference>
<sequence length="200" mass="22612">MIKIIQNIIIIYSDYLNIMRRTVFVKRVVPLLIAVMLVLCAGSVFKMGPKVYTEVNSGDTITVTKDEIFRVKLAENPSTGYSWEITTTPGLQRMGDQYSPSDRTGMLVGSGGVHGWDVKAMNTGLQKVEGVYMRPWEGPQPDDKRFVLYVNVQEKGTLQGLLPDIWRDIDTEDLSFPNLWEDWADKGAKLFPFNIDTGLF</sequence>
<feature type="domain" description="Proteinase inhibitor I42 chagasin" evidence="4">
    <location>
        <begin position="63"/>
        <end position="150"/>
    </location>
</feature>
<keyword evidence="3" id="KW-1133">Transmembrane helix</keyword>
<name>A0AAP2RGB3_9EURY</name>
<reference evidence="5 6" key="1">
    <citation type="submission" date="2017-11" db="EMBL/GenBank/DDBJ databases">
        <title>Isolation and Characterization of Family Methanocellaceae Species from Potential Methane Hydrate Area Offshore Southwestern Taiwan.</title>
        <authorList>
            <person name="Zhang W.-L."/>
            <person name="Chen W.-C."/>
            <person name="Lai M.-C."/>
            <person name="Chen S.-C."/>
        </authorList>
    </citation>
    <scope>NUCLEOTIDE SEQUENCE [LARGE SCALE GENOMIC DNA]</scope>
    <source>
        <strain evidence="5 6">CWC-04</strain>
    </source>
</reference>
<dbReference type="AlphaFoldDB" id="A0AAP2RGB3"/>
<dbReference type="PANTHER" id="PTHR36530:SF1">
    <property type="entry name" value="AMOEBIASIN-1"/>
    <property type="match status" value="1"/>
</dbReference>
<organism evidence="5 6">
    <name type="scientific">Methanooceanicella nereidis</name>
    <dbReference type="NCBI Taxonomy" id="2052831"/>
    <lineage>
        <taxon>Archaea</taxon>
        <taxon>Methanobacteriati</taxon>
        <taxon>Methanobacteriota</taxon>
        <taxon>Stenosarchaea group</taxon>
        <taxon>Methanomicrobia</taxon>
        <taxon>Methanocellales</taxon>
        <taxon>Methanocellaceae</taxon>
        <taxon>Methanooceanicella</taxon>
    </lineage>
</organism>
<dbReference type="Proteomes" id="UP001320159">
    <property type="component" value="Unassembled WGS sequence"/>
</dbReference>
<evidence type="ECO:0000256" key="2">
    <source>
        <dbReference type="ARBA" id="ARBA00022704"/>
    </source>
</evidence>
<evidence type="ECO:0000256" key="3">
    <source>
        <dbReference type="SAM" id="Phobius"/>
    </source>
</evidence>
<dbReference type="Gene3D" id="2.60.40.2020">
    <property type="match status" value="1"/>
</dbReference>
<feature type="transmembrane region" description="Helical" evidence="3">
    <location>
        <begin position="28"/>
        <end position="45"/>
    </location>
</feature>
<dbReference type="EMBL" id="PGCK01000009">
    <property type="protein sequence ID" value="MCD1295615.1"/>
    <property type="molecule type" value="Genomic_DNA"/>
</dbReference>
<keyword evidence="3" id="KW-0812">Transmembrane</keyword>
<accession>A0AAP2RGB3</accession>
<keyword evidence="1" id="KW-0646">Protease inhibitor</keyword>
<keyword evidence="2" id="KW-0789">Thiol protease inhibitor</keyword>
<evidence type="ECO:0000313" key="6">
    <source>
        <dbReference type="Proteomes" id="UP001320159"/>
    </source>
</evidence>
<protein>
    <recommendedName>
        <fullName evidence="4">Proteinase inhibitor I42 chagasin domain-containing protein</fullName>
    </recommendedName>
</protein>
<dbReference type="PANTHER" id="PTHR36530">
    <property type="entry name" value="INHIBITOR OF CYSTEINE PEPTIDASE"/>
    <property type="match status" value="1"/>
</dbReference>
<evidence type="ECO:0000259" key="4">
    <source>
        <dbReference type="Pfam" id="PF09394"/>
    </source>
</evidence>
<comment type="caution">
    <text evidence="5">The sequence shown here is derived from an EMBL/GenBank/DDBJ whole genome shotgun (WGS) entry which is preliminary data.</text>
</comment>
<dbReference type="SUPFAM" id="SSF141066">
    <property type="entry name" value="ICP-like"/>
    <property type="match status" value="1"/>
</dbReference>